<keyword evidence="1" id="KW-0813">Transport</keyword>
<dbReference type="GO" id="GO:0070973">
    <property type="term" value="P:protein localization to endoplasmic reticulum exit site"/>
    <property type="evidence" value="ECO:0000318"/>
    <property type="project" value="GO_Central"/>
</dbReference>
<feature type="transmembrane region" description="Helical" evidence="1">
    <location>
        <begin position="6"/>
        <end position="28"/>
    </location>
</feature>
<keyword evidence="1" id="KW-0931">ER-Golgi transport</keyword>
<dbReference type="OrthoDB" id="1645261at2759"/>
<evidence type="ECO:0000256" key="1">
    <source>
        <dbReference type="RuleBase" id="RU367026"/>
    </source>
</evidence>
<dbReference type="PANTHER" id="PTHR12701">
    <property type="entry name" value="BCR-ASSOCIATED PROTEIN, BAP"/>
    <property type="match status" value="1"/>
</dbReference>
<dbReference type="GO" id="GO:0006888">
    <property type="term" value="P:endoplasmic reticulum to Golgi vesicle-mediated transport"/>
    <property type="evidence" value="ECO:0000318"/>
    <property type="project" value="GO_Central"/>
</dbReference>
<keyword evidence="2" id="KW-1185">Reference proteome</keyword>
<dbReference type="GO" id="GO:0006886">
    <property type="term" value="P:intracellular protein transport"/>
    <property type="evidence" value="ECO:0007669"/>
    <property type="project" value="UniProtKB-UniRule"/>
</dbReference>
<comment type="subcellular location">
    <subcellularLocation>
        <location evidence="1">Endoplasmic reticulum membrane</location>
        <topology evidence="1">Multi-pass membrane protein</topology>
    </subcellularLocation>
</comment>
<dbReference type="AlphaFoldDB" id="A0A2I4DFQ1"/>
<comment type="similarity">
    <text evidence="1">Belongs to the BCAP29/BCAP31 family.</text>
</comment>
<dbReference type="GO" id="GO:0005789">
    <property type="term" value="C:endoplasmic reticulum membrane"/>
    <property type="evidence" value="ECO:0000318"/>
    <property type="project" value="GO_Central"/>
</dbReference>
<reference evidence="3" key="1">
    <citation type="submission" date="2025-08" db="UniProtKB">
        <authorList>
            <consortium name="RefSeq"/>
        </authorList>
    </citation>
    <scope>IDENTIFICATION</scope>
    <source>
        <tissue evidence="3">Leaves</tissue>
    </source>
</reference>
<dbReference type="InterPro" id="IPR008417">
    <property type="entry name" value="BAP29/BAP31"/>
</dbReference>
<keyword evidence="1" id="KW-1133">Transmembrane helix</keyword>
<organism evidence="2 3">
    <name type="scientific">Juglans regia</name>
    <name type="common">English walnut</name>
    <dbReference type="NCBI Taxonomy" id="51240"/>
    <lineage>
        <taxon>Eukaryota</taxon>
        <taxon>Viridiplantae</taxon>
        <taxon>Streptophyta</taxon>
        <taxon>Embryophyta</taxon>
        <taxon>Tracheophyta</taxon>
        <taxon>Spermatophyta</taxon>
        <taxon>Magnoliopsida</taxon>
        <taxon>eudicotyledons</taxon>
        <taxon>Gunneridae</taxon>
        <taxon>Pentapetalae</taxon>
        <taxon>rosids</taxon>
        <taxon>fabids</taxon>
        <taxon>Fagales</taxon>
        <taxon>Juglandaceae</taxon>
        <taxon>Juglans</taxon>
    </lineage>
</organism>
<dbReference type="RefSeq" id="XP_018805981.1">
    <property type="nucleotide sequence ID" value="XM_018950436.2"/>
</dbReference>
<keyword evidence="1" id="KW-0472">Membrane</keyword>
<dbReference type="GeneID" id="108979713"/>
<keyword evidence="1" id="KW-0653">Protein transport</keyword>
<keyword evidence="1" id="KW-0256">Endoplasmic reticulum</keyword>
<dbReference type="InParanoid" id="A0A2I4DFQ1"/>
<protein>
    <recommendedName>
        <fullName evidence="1">Endoplasmic reticulum transmembrane protein</fullName>
    </recommendedName>
</protein>
<dbReference type="PANTHER" id="PTHR12701:SF12">
    <property type="entry name" value="ENDOPLASMIC RETICULUM TRANSMEMBRANE PROTEIN"/>
    <property type="match status" value="1"/>
</dbReference>
<evidence type="ECO:0000313" key="2">
    <source>
        <dbReference type="Proteomes" id="UP000235220"/>
    </source>
</evidence>
<sequence length="132" mass="14782">MALEWVVLGYAAAAEAVMLLLLTLPALDPLRKGLLSVTKALLRPFLSIVPFCVFLLLDIYWKYETRPTCGSPGACTPSESLRHQKSITKSQRNGILIASALLLYWVLYSVTNLVGRVEELKYRVQKLKDSNE</sequence>
<proteinExistence type="inferred from homology"/>
<feature type="transmembrane region" description="Helical" evidence="1">
    <location>
        <begin position="40"/>
        <end position="61"/>
    </location>
</feature>
<dbReference type="STRING" id="51240.A0A2I4DFQ1"/>
<gene>
    <name evidence="3" type="primary">LOC108979713</name>
</gene>
<keyword evidence="1" id="KW-0812">Transmembrane</keyword>
<name>A0A2I4DFQ1_JUGRE</name>
<feature type="transmembrane region" description="Helical" evidence="1">
    <location>
        <begin position="95"/>
        <end position="115"/>
    </location>
</feature>
<dbReference type="Proteomes" id="UP000235220">
    <property type="component" value="Chromosome 6"/>
</dbReference>
<dbReference type="KEGG" id="jre:108979713"/>
<evidence type="ECO:0000313" key="3">
    <source>
        <dbReference type="RefSeq" id="XP_018805981.1"/>
    </source>
</evidence>
<comment type="function">
    <text evidence="1">May play a role in anterograde transport of membrane proteins from the endoplasmic reticulum to the Golgi.</text>
</comment>
<accession>A0A2I4DFQ1</accession>